<dbReference type="Pfam" id="PF01261">
    <property type="entry name" value="AP_endonuc_2"/>
    <property type="match status" value="1"/>
</dbReference>
<dbReference type="PANTHER" id="PTHR12110">
    <property type="entry name" value="HYDROXYPYRUVATE ISOMERASE"/>
    <property type="match status" value="1"/>
</dbReference>
<evidence type="ECO:0000313" key="3">
    <source>
        <dbReference type="Proteomes" id="UP000184292"/>
    </source>
</evidence>
<gene>
    <name evidence="2" type="ORF">SAMN05444417_2755</name>
</gene>
<dbReference type="Proteomes" id="UP000184292">
    <property type="component" value="Unassembled WGS sequence"/>
</dbReference>
<dbReference type="STRING" id="1447782.SAMN05444417_2755"/>
<proteinExistence type="predicted"/>
<evidence type="ECO:0000259" key="1">
    <source>
        <dbReference type="Pfam" id="PF01261"/>
    </source>
</evidence>
<dbReference type="InterPro" id="IPR036237">
    <property type="entry name" value="Xyl_isomerase-like_sf"/>
</dbReference>
<accession>A0A1M6G928</accession>
<evidence type="ECO:0000313" key="2">
    <source>
        <dbReference type="EMBL" id="SHJ06486.1"/>
    </source>
</evidence>
<keyword evidence="3" id="KW-1185">Reference proteome</keyword>
<organism evidence="2 3">
    <name type="scientific">Wenxinia saemankumensis</name>
    <dbReference type="NCBI Taxonomy" id="1447782"/>
    <lineage>
        <taxon>Bacteria</taxon>
        <taxon>Pseudomonadati</taxon>
        <taxon>Pseudomonadota</taxon>
        <taxon>Alphaproteobacteria</taxon>
        <taxon>Rhodobacterales</taxon>
        <taxon>Roseobacteraceae</taxon>
        <taxon>Wenxinia</taxon>
    </lineage>
</organism>
<dbReference type="GO" id="GO:0016853">
    <property type="term" value="F:isomerase activity"/>
    <property type="evidence" value="ECO:0007669"/>
    <property type="project" value="UniProtKB-KW"/>
</dbReference>
<dbReference type="AlphaFoldDB" id="A0A1M6G928"/>
<protein>
    <submittedName>
        <fullName evidence="2">Sugar phosphate isomerase/epimerase</fullName>
    </submittedName>
</protein>
<feature type="domain" description="Xylose isomerase-like TIM barrel" evidence="1">
    <location>
        <begin position="23"/>
        <end position="228"/>
    </location>
</feature>
<dbReference type="OrthoDB" id="9798407at2"/>
<dbReference type="EMBL" id="FQYO01000004">
    <property type="protein sequence ID" value="SHJ06486.1"/>
    <property type="molecule type" value="Genomic_DNA"/>
</dbReference>
<dbReference type="PANTHER" id="PTHR12110:SF41">
    <property type="entry name" value="INOSOSE DEHYDRATASE"/>
    <property type="match status" value="1"/>
</dbReference>
<dbReference type="InterPro" id="IPR013022">
    <property type="entry name" value="Xyl_isomerase-like_TIM-brl"/>
</dbReference>
<dbReference type="InterPro" id="IPR050312">
    <property type="entry name" value="IolE/XylAMocC-like"/>
</dbReference>
<name>A0A1M6G928_9RHOB</name>
<dbReference type="RefSeq" id="WP_073331687.1">
    <property type="nucleotide sequence ID" value="NZ_FQYO01000004.1"/>
</dbReference>
<reference evidence="2" key="1">
    <citation type="submission" date="2016-11" db="EMBL/GenBank/DDBJ databases">
        <authorList>
            <person name="Jaros S."/>
            <person name="Januszkiewicz K."/>
            <person name="Wedrychowicz H."/>
        </authorList>
    </citation>
    <scope>NUCLEOTIDE SEQUENCE [LARGE SCALE GENOMIC DNA]</scope>
    <source>
        <strain evidence="2">DSM 100565</strain>
    </source>
</reference>
<dbReference type="SUPFAM" id="SSF51658">
    <property type="entry name" value="Xylose isomerase-like"/>
    <property type="match status" value="1"/>
</dbReference>
<keyword evidence="2" id="KW-0413">Isomerase</keyword>
<sequence>MPTIAYQLYCSRNWPLEDTLKMLKAAGYSAVEGYGALFANPGELVDLLKANDMAMPSGHFGLDMVEGDPDQTIKLAKDCGVKKVFVPFLMPDQRPDDREGWEAFAKRLAEAGKPIRDAGLAYGWHNHDFELADLGGITPLDLIAEAGVDLELDLGWVKRGGQSPVAWIDKYASRISAVHVKDIAPEGEATDEGGWADVGHGTMDWGSIKPVLDAAGITHYVLEHDNPNDHERFATRSLATVKGWN</sequence>
<dbReference type="Gene3D" id="3.20.20.150">
    <property type="entry name" value="Divalent-metal-dependent TIM barrel enzymes"/>
    <property type="match status" value="1"/>
</dbReference>